<comment type="caution">
    <text evidence="3">The sequence shown here is derived from an EMBL/GenBank/DDBJ whole genome shotgun (WGS) entry which is preliminary data.</text>
</comment>
<gene>
    <name evidence="3" type="ORF">ED208_05540</name>
</gene>
<dbReference type="EMBL" id="RJVO01000002">
    <property type="protein sequence ID" value="ROH91841.1"/>
    <property type="molecule type" value="Genomic_DNA"/>
</dbReference>
<evidence type="ECO:0000259" key="2">
    <source>
        <dbReference type="PROSITE" id="PS50006"/>
    </source>
</evidence>
<dbReference type="PANTHER" id="PTHR23308">
    <property type="entry name" value="NUCLEAR INHIBITOR OF PROTEIN PHOSPHATASE-1"/>
    <property type="match status" value="1"/>
</dbReference>
<dbReference type="AlphaFoldDB" id="A0A3N0VGN5"/>
<dbReference type="SMART" id="SM00240">
    <property type="entry name" value="FHA"/>
    <property type="match status" value="1"/>
</dbReference>
<dbReference type="InterPro" id="IPR050923">
    <property type="entry name" value="Cell_Proc_Reg/RNA_Proc"/>
</dbReference>
<accession>A0A3N0VGN5</accession>
<dbReference type="InterPro" id="IPR008984">
    <property type="entry name" value="SMAD_FHA_dom_sf"/>
</dbReference>
<dbReference type="Proteomes" id="UP000282106">
    <property type="component" value="Unassembled WGS sequence"/>
</dbReference>
<feature type="region of interest" description="Disordered" evidence="1">
    <location>
        <begin position="118"/>
        <end position="139"/>
    </location>
</feature>
<dbReference type="SUPFAM" id="SSF49879">
    <property type="entry name" value="SMAD/FHA domain"/>
    <property type="match status" value="1"/>
</dbReference>
<feature type="domain" description="FHA" evidence="2">
    <location>
        <begin position="23"/>
        <end position="72"/>
    </location>
</feature>
<evidence type="ECO:0000313" key="4">
    <source>
        <dbReference type="Proteomes" id="UP000282106"/>
    </source>
</evidence>
<sequence length="269" mass="30110">MAKLVWQVPGQAPLAFPLRHERISVGRDAGNDLRLPEPAVSARHAALFVRGGRVTVQDLNSSNGTWVNGSRIDSQELVHGDTVAFGRVAMRFVDEAPAAVEPKFAATLPRPVMAANAEPEVPQLPPDGDTRPQMADDGAPDLQELDRLLGSIRSFREQEEDAQRQRQAELLREWRTTLAYAEAMKTRLAGESRIRYFEVSERRHEIVLRVVRSEGQPNRLLSLTWGHPDQRDKAPDGIWVRASGVQDRRYEKSAEAVRELVSQLALFLA</sequence>
<dbReference type="InParanoid" id="A0A3N0VGN5"/>
<name>A0A3N0VGN5_9GAMM</name>
<dbReference type="CDD" id="cd00060">
    <property type="entry name" value="FHA"/>
    <property type="match status" value="1"/>
</dbReference>
<dbReference type="PROSITE" id="PS50006">
    <property type="entry name" value="FHA_DOMAIN"/>
    <property type="match status" value="1"/>
</dbReference>
<organism evidence="3 4">
    <name type="scientific">Stagnimonas aquatica</name>
    <dbReference type="NCBI Taxonomy" id="2689987"/>
    <lineage>
        <taxon>Bacteria</taxon>
        <taxon>Pseudomonadati</taxon>
        <taxon>Pseudomonadota</taxon>
        <taxon>Gammaproteobacteria</taxon>
        <taxon>Nevskiales</taxon>
        <taxon>Nevskiaceae</taxon>
        <taxon>Stagnimonas</taxon>
    </lineage>
</organism>
<proteinExistence type="predicted"/>
<protein>
    <submittedName>
        <fullName evidence="3">FHA domain-containing protein</fullName>
    </submittedName>
</protein>
<dbReference type="RefSeq" id="WP_123210885.1">
    <property type="nucleotide sequence ID" value="NZ_RJVO01000002.1"/>
</dbReference>
<evidence type="ECO:0000256" key="1">
    <source>
        <dbReference type="SAM" id="MobiDB-lite"/>
    </source>
</evidence>
<dbReference type="InterPro" id="IPR000253">
    <property type="entry name" value="FHA_dom"/>
</dbReference>
<evidence type="ECO:0000313" key="3">
    <source>
        <dbReference type="EMBL" id="ROH91841.1"/>
    </source>
</evidence>
<keyword evidence="4" id="KW-1185">Reference proteome</keyword>
<dbReference type="Pfam" id="PF00498">
    <property type="entry name" value="FHA"/>
    <property type="match status" value="1"/>
</dbReference>
<dbReference type="Gene3D" id="2.60.200.20">
    <property type="match status" value="1"/>
</dbReference>
<reference evidence="3 4" key="1">
    <citation type="submission" date="2018-10" db="EMBL/GenBank/DDBJ databases">
        <authorList>
            <person name="Chen W.-M."/>
        </authorList>
    </citation>
    <scope>NUCLEOTIDE SEQUENCE [LARGE SCALE GENOMIC DNA]</scope>
    <source>
        <strain evidence="3 4">THS-13</strain>
    </source>
</reference>